<dbReference type="SUPFAM" id="SSF88697">
    <property type="entry name" value="PUA domain-like"/>
    <property type="match status" value="1"/>
</dbReference>
<accession>A0A3B0W3J2</accession>
<sequence length="868" mass="98062">MTDSTKKPTDPLLNDTNTDATPTADVNPKNSVENHETAIENNHSNSLEKEMSAEEVLKIEINESLLDLLGNQNTQIVSQKIGAMFEEIKSEIEPKENIYPDEIFLLPIKERPFFPAQQLPVLLNKKNWSETFEAIQSGNCKYIGLVFVDKKEHDKAKPKDFNTIGTLVKIHDPKIKEDYIQLIAEGIQRFKIQKWIQKSAPYRAEVSYPDTIHNGSEQELKAYSLAIINAFKELLPLNPLYSEELKYFLNRYNTNDPSQLADFAAGLTTAKNAQLQETLETLTLTERMEKVLVLFKQEIEMTKVQFNIRERVEENISEHQREFWLRHQLHEIQSELGIDKDDLMQESENFEKKIKKLALTKEALKKTKEELKKLNTLDPQSPEYNVTRSWLDWMIQLPWGKHSKDKLNLKRAKKILDKGHDGLEEVKDRILEFLAVGTLKGKVSGSIICLVGPPGVGKTSIGRSIATSLGRKFYRFSVGGMRDEAEIKGHRRTYIGAMPGKFMQALKDCETANPVIMLDEVDKIGASFQGDPASALLEVLDPEQNHDFMDHYMDVRFDLSKALFICTANTLDSIPAPLLDRMEVIRLSGYITEEKILIAKNHLWPALLKDAGLSKKQLKISTPAIRQVIEGYAREAGVRNLKKQLAKLIRKQAVKFVTDHLKTKRIKSNELEKLLGQPIFTPEKINQQIGTVTGLAWTSMGGATLTIEASRVHTLNRGFKLSGQLGDVMQESAGIAYSFITAHLKQYNAPAKFFDKAFIHLHVPDGATPKDGPSAGVTMATALLSLARNEVLKTPLAMTGELSLTGQILPVGGIREKVIAAKRIGIHTLILPHDNQKDYQELPDYLQKDMTVQFAQHFDEVVRLVFKK</sequence>
<dbReference type="Gene3D" id="2.30.130.40">
    <property type="entry name" value="LON domain-like"/>
    <property type="match status" value="1"/>
</dbReference>
<dbReference type="GO" id="GO:0005524">
    <property type="term" value="F:ATP binding"/>
    <property type="evidence" value="ECO:0007669"/>
    <property type="project" value="UniProtKB-KW"/>
</dbReference>
<protein>
    <recommendedName>
        <fullName evidence="10">endopeptidase La</fullName>
        <ecNumber evidence="10">3.4.21.53</ecNumber>
    </recommendedName>
</protein>
<keyword evidence="2" id="KW-0963">Cytoplasm</keyword>
<dbReference type="PROSITE" id="PS01046">
    <property type="entry name" value="LON_SER"/>
    <property type="match status" value="1"/>
</dbReference>
<comment type="subcellular location">
    <subcellularLocation>
        <location evidence="1">Cytoplasm</location>
    </subcellularLocation>
</comment>
<evidence type="ECO:0000256" key="10">
    <source>
        <dbReference type="ARBA" id="ARBA00066743"/>
    </source>
</evidence>
<feature type="region of interest" description="Disordered" evidence="12">
    <location>
        <begin position="1"/>
        <end position="32"/>
    </location>
</feature>
<dbReference type="GO" id="GO:0004176">
    <property type="term" value="F:ATP-dependent peptidase activity"/>
    <property type="evidence" value="ECO:0007669"/>
    <property type="project" value="InterPro"/>
</dbReference>
<dbReference type="Pfam" id="PF05362">
    <property type="entry name" value="Lon_C"/>
    <property type="match status" value="1"/>
</dbReference>
<dbReference type="InterPro" id="IPR054594">
    <property type="entry name" value="Lon_lid"/>
</dbReference>
<dbReference type="PANTHER" id="PTHR43718">
    <property type="entry name" value="LON PROTEASE"/>
    <property type="match status" value="1"/>
</dbReference>
<dbReference type="PROSITE" id="PS51786">
    <property type="entry name" value="LON_PROTEOLYTIC"/>
    <property type="match status" value="1"/>
</dbReference>
<evidence type="ECO:0000259" key="14">
    <source>
        <dbReference type="PROSITE" id="PS51787"/>
    </source>
</evidence>
<dbReference type="AlphaFoldDB" id="A0A3B0W3J2"/>
<dbReference type="FunFam" id="3.40.50.300:FF:000021">
    <property type="entry name" value="Lon protease homolog"/>
    <property type="match status" value="1"/>
</dbReference>
<dbReference type="PRINTS" id="PR00830">
    <property type="entry name" value="ENDOLAPTASE"/>
</dbReference>
<dbReference type="Pfam" id="PF00004">
    <property type="entry name" value="AAA"/>
    <property type="match status" value="1"/>
</dbReference>
<evidence type="ECO:0000313" key="15">
    <source>
        <dbReference type="EMBL" id="VAW45832.1"/>
    </source>
</evidence>
<dbReference type="InterPro" id="IPR008269">
    <property type="entry name" value="Lon_proteolytic"/>
</dbReference>
<dbReference type="Gene3D" id="1.20.5.5270">
    <property type="match status" value="1"/>
</dbReference>
<dbReference type="GO" id="GO:0004252">
    <property type="term" value="F:serine-type endopeptidase activity"/>
    <property type="evidence" value="ECO:0007669"/>
    <property type="project" value="UniProtKB-EC"/>
</dbReference>
<dbReference type="Gene3D" id="1.10.8.60">
    <property type="match status" value="1"/>
</dbReference>
<dbReference type="EMBL" id="UOFC01000080">
    <property type="protein sequence ID" value="VAW45832.1"/>
    <property type="molecule type" value="Genomic_DNA"/>
</dbReference>
<evidence type="ECO:0000256" key="6">
    <source>
        <dbReference type="ARBA" id="ARBA00022825"/>
    </source>
</evidence>
<dbReference type="EC" id="3.4.21.53" evidence="10"/>
<dbReference type="CDD" id="cd19500">
    <property type="entry name" value="RecA-like_Lon"/>
    <property type="match status" value="1"/>
</dbReference>
<dbReference type="InterPro" id="IPR027543">
    <property type="entry name" value="Lon_bac"/>
</dbReference>
<evidence type="ECO:0000256" key="1">
    <source>
        <dbReference type="ARBA" id="ARBA00004496"/>
    </source>
</evidence>
<dbReference type="Pfam" id="PF22667">
    <property type="entry name" value="Lon_lid"/>
    <property type="match status" value="1"/>
</dbReference>
<feature type="domain" description="Lon N-terminal" evidence="14">
    <location>
        <begin position="103"/>
        <end position="299"/>
    </location>
</feature>
<dbReference type="PROSITE" id="PS51787">
    <property type="entry name" value="LON_N"/>
    <property type="match status" value="1"/>
</dbReference>
<dbReference type="Gene3D" id="3.30.230.10">
    <property type="match status" value="1"/>
</dbReference>
<dbReference type="Gene3D" id="1.20.58.1480">
    <property type="match status" value="1"/>
</dbReference>
<feature type="domain" description="Lon proteolytic" evidence="13">
    <location>
        <begin position="686"/>
        <end position="868"/>
    </location>
</feature>
<feature type="coiled-coil region" evidence="11">
    <location>
        <begin position="340"/>
        <end position="377"/>
    </location>
</feature>
<dbReference type="GO" id="GO:0006515">
    <property type="term" value="P:protein quality control for misfolded or incompletely synthesized proteins"/>
    <property type="evidence" value="ECO:0007669"/>
    <property type="project" value="TreeGrafter"/>
</dbReference>
<gene>
    <name evidence="15" type="ORF">MNBD_GAMMA03-1442</name>
</gene>
<dbReference type="InterPro" id="IPR003593">
    <property type="entry name" value="AAA+_ATPase"/>
</dbReference>
<keyword evidence="5 15" id="KW-0378">Hydrolase</keyword>
<dbReference type="PIRSF" id="PIRSF001174">
    <property type="entry name" value="Lon_proteas"/>
    <property type="match status" value="1"/>
</dbReference>
<dbReference type="InterPro" id="IPR027417">
    <property type="entry name" value="P-loop_NTPase"/>
</dbReference>
<dbReference type="GO" id="GO:0043565">
    <property type="term" value="F:sequence-specific DNA binding"/>
    <property type="evidence" value="ECO:0007669"/>
    <property type="project" value="InterPro"/>
</dbReference>
<feature type="compositionally biased region" description="Low complexity" evidence="12">
    <location>
        <begin position="14"/>
        <end position="25"/>
    </location>
</feature>
<dbReference type="GO" id="GO:0016887">
    <property type="term" value="F:ATP hydrolysis activity"/>
    <property type="evidence" value="ECO:0007669"/>
    <property type="project" value="InterPro"/>
</dbReference>
<dbReference type="SMART" id="SM00464">
    <property type="entry name" value="LON"/>
    <property type="match status" value="1"/>
</dbReference>
<dbReference type="InterPro" id="IPR027065">
    <property type="entry name" value="Lon_Prtase"/>
</dbReference>
<keyword evidence="7" id="KW-0067">ATP-binding</keyword>
<keyword evidence="8" id="KW-0346">Stress response</keyword>
<evidence type="ECO:0000256" key="2">
    <source>
        <dbReference type="ARBA" id="ARBA00022490"/>
    </source>
</evidence>
<dbReference type="InterPro" id="IPR004815">
    <property type="entry name" value="Lon_bac/euk-typ"/>
</dbReference>
<dbReference type="NCBIfam" id="TIGR00763">
    <property type="entry name" value="lon"/>
    <property type="match status" value="1"/>
</dbReference>
<dbReference type="InterPro" id="IPR020568">
    <property type="entry name" value="Ribosomal_Su5_D2-typ_SF"/>
</dbReference>
<evidence type="ECO:0000256" key="5">
    <source>
        <dbReference type="ARBA" id="ARBA00022801"/>
    </source>
</evidence>
<keyword evidence="11" id="KW-0175">Coiled coil</keyword>
<name>A0A3B0W3J2_9ZZZZ</name>
<evidence type="ECO:0000256" key="12">
    <source>
        <dbReference type="SAM" id="MobiDB-lite"/>
    </source>
</evidence>
<comment type="catalytic activity">
    <reaction evidence="9">
        <text>Hydrolysis of proteins in presence of ATP.</text>
        <dbReference type="EC" id="3.4.21.53"/>
    </reaction>
</comment>
<evidence type="ECO:0000256" key="7">
    <source>
        <dbReference type="ARBA" id="ARBA00022840"/>
    </source>
</evidence>
<dbReference type="PANTHER" id="PTHR43718:SF2">
    <property type="entry name" value="LON PROTEASE HOMOLOG, MITOCHONDRIAL"/>
    <property type="match status" value="1"/>
</dbReference>
<keyword evidence="4" id="KW-0547">Nucleotide-binding</keyword>
<dbReference type="InterPro" id="IPR015947">
    <property type="entry name" value="PUA-like_sf"/>
</dbReference>
<dbReference type="SUPFAM" id="SSF52540">
    <property type="entry name" value="P-loop containing nucleoside triphosphate hydrolases"/>
    <property type="match status" value="1"/>
</dbReference>
<reference evidence="15" key="1">
    <citation type="submission" date="2018-06" db="EMBL/GenBank/DDBJ databases">
        <authorList>
            <person name="Zhirakovskaya E."/>
        </authorList>
    </citation>
    <scope>NUCLEOTIDE SEQUENCE</scope>
</reference>
<proteinExistence type="inferred from homology"/>
<keyword evidence="6" id="KW-0720">Serine protease</keyword>
<evidence type="ECO:0000256" key="9">
    <source>
        <dbReference type="ARBA" id="ARBA00050665"/>
    </source>
</evidence>
<evidence type="ECO:0000256" key="11">
    <source>
        <dbReference type="SAM" id="Coils"/>
    </source>
</evidence>
<keyword evidence="3 15" id="KW-0645">Protease</keyword>
<evidence type="ECO:0000256" key="8">
    <source>
        <dbReference type="ARBA" id="ARBA00023016"/>
    </source>
</evidence>
<dbReference type="InterPro" id="IPR003111">
    <property type="entry name" value="Lon_prtase_N"/>
</dbReference>
<dbReference type="GO" id="GO:0005737">
    <property type="term" value="C:cytoplasm"/>
    <property type="evidence" value="ECO:0007669"/>
    <property type="project" value="UniProtKB-SubCell"/>
</dbReference>
<dbReference type="SMART" id="SM00382">
    <property type="entry name" value="AAA"/>
    <property type="match status" value="1"/>
</dbReference>
<dbReference type="SUPFAM" id="SSF54211">
    <property type="entry name" value="Ribosomal protein S5 domain 2-like"/>
    <property type="match status" value="1"/>
</dbReference>
<dbReference type="InterPro" id="IPR003959">
    <property type="entry name" value="ATPase_AAA_core"/>
</dbReference>
<dbReference type="Pfam" id="PF02190">
    <property type="entry name" value="LON_substr_bdg"/>
    <property type="match status" value="1"/>
</dbReference>
<dbReference type="InterPro" id="IPR046336">
    <property type="entry name" value="Lon_prtase_N_sf"/>
</dbReference>
<dbReference type="FunFam" id="1.20.5.5270:FF:000002">
    <property type="entry name" value="Lon protease homolog"/>
    <property type="match status" value="1"/>
</dbReference>
<evidence type="ECO:0000256" key="4">
    <source>
        <dbReference type="ARBA" id="ARBA00022741"/>
    </source>
</evidence>
<evidence type="ECO:0000256" key="3">
    <source>
        <dbReference type="ARBA" id="ARBA00022670"/>
    </source>
</evidence>
<dbReference type="HAMAP" id="MF_01973">
    <property type="entry name" value="lon_bact"/>
    <property type="match status" value="1"/>
</dbReference>
<organism evidence="15">
    <name type="scientific">hydrothermal vent metagenome</name>
    <dbReference type="NCBI Taxonomy" id="652676"/>
    <lineage>
        <taxon>unclassified sequences</taxon>
        <taxon>metagenomes</taxon>
        <taxon>ecological metagenomes</taxon>
    </lineage>
</organism>
<dbReference type="InterPro" id="IPR014721">
    <property type="entry name" value="Ribsml_uS5_D2-typ_fold_subgr"/>
</dbReference>
<dbReference type="Gene3D" id="3.40.50.300">
    <property type="entry name" value="P-loop containing nucleotide triphosphate hydrolases"/>
    <property type="match status" value="1"/>
</dbReference>
<dbReference type="InterPro" id="IPR008268">
    <property type="entry name" value="Peptidase_S16_AS"/>
</dbReference>
<evidence type="ECO:0000259" key="13">
    <source>
        <dbReference type="PROSITE" id="PS51786"/>
    </source>
</evidence>